<evidence type="ECO:0000313" key="2">
    <source>
        <dbReference type="EMBL" id="MBW0504722.1"/>
    </source>
</evidence>
<gene>
    <name evidence="2" type="ORF">O181_044437</name>
</gene>
<feature type="region of interest" description="Disordered" evidence="1">
    <location>
        <begin position="1"/>
        <end position="26"/>
    </location>
</feature>
<evidence type="ECO:0000256" key="1">
    <source>
        <dbReference type="SAM" id="MobiDB-lite"/>
    </source>
</evidence>
<organism evidence="2 3">
    <name type="scientific">Austropuccinia psidii MF-1</name>
    <dbReference type="NCBI Taxonomy" id="1389203"/>
    <lineage>
        <taxon>Eukaryota</taxon>
        <taxon>Fungi</taxon>
        <taxon>Dikarya</taxon>
        <taxon>Basidiomycota</taxon>
        <taxon>Pucciniomycotina</taxon>
        <taxon>Pucciniomycetes</taxon>
        <taxon>Pucciniales</taxon>
        <taxon>Sphaerophragmiaceae</taxon>
        <taxon>Austropuccinia</taxon>
    </lineage>
</organism>
<sequence>MGRTISPAVNDSPLSKNDSSLNKKSNHSHTIFQIAQKLLTQISDQASRSRGEFSAVPTKPKPNRINKRLLPSINKTPNPLIVFNAKNHKPLFIYYLHPFHNPSPTFTSLNQLIISLYKLAQNHPHIKSNSELIDGNMKGVGFFCRSDSGKSLGESL</sequence>
<protein>
    <submittedName>
        <fullName evidence="2">Uncharacterized protein</fullName>
    </submittedName>
</protein>
<keyword evidence="3" id="KW-1185">Reference proteome</keyword>
<comment type="caution">
    <text evidence="2">The sequence shown here is derived from an EMBL/GenBank/DDBJ whole genome shotgun (WGS) entry which is preliminary data.</text>
</comment>
<dbReference type="EMBL" id="AVOT02018092">
    <property type="protein sequence ID" value="MBW0504722.1"/>
    <property type="molecule type" value="Genomic_DNA"/>
</dbReference>
<dbReference type="Proteomes" id="UP000765509">
    <property type="component" value="Unassembled WGS sequence"/>
</dbReference>
<evidence type="ECO:0000313" key="3">
    <source>
        <dbReference type="Proteomes" id="UP000765509"/>
    </source>
</evidence>
<proteinExistence type="predicted"/>
<accession>A0A9Q3DRT0</accession>
<feature type="compositionally biased region" description="Low complexity" evidence="1">
    <location>
        <begin position="10"/>
        <end position="23"/>
    </location>
</feature>
<dbReference type="AlphaFoldDB" id="A0A9Q3DRT0"/>
<reference evidence="2" key="1">
    <citation type="submission" date="2021-03" db="EMBL/GenBank/DDBJ databases">
        <title>Draft genome sequence of rust myrtle Austropuccinia psidii MF-1, a brazilian biotype.</title>
        <authorList>
            <person name="Quecine M.C."/>
            <person name="Pachon D.M.R."/>
            <person name="Bonatelli M.L."/>
            <person name="Correr F.H."/>
            <person name="Franceschini L.M."/>
            <person name="Leite T.F."/>
            <person name="Margarido G.R.A."/>
            <person name="Almeida C.A."/>
            <person name="Ferrarezi J.A."/>
            <person name="Labate C.A."/>
        </authorList>
    </citation>
    <scope>NUCLEOTIDE SEQUENCE</scope>
    <source>
        <strain evidence="2">MF-1</strain>
    </source>
</reference>
<name>A0A9Q3DRT0_9BASI</name>